<gene>
    <name evidence="8" type="ORF">EXM65_05370</name>
    <name evidence="9" type="ORF">FC774_13995</name>
    <name evidence="10" type="ORF">FDB51_07100</name>
</gene>
<evidence type="ECO:0000313" key="8">
    <source>
        <dbReference type="EMBL" id="NFA42022.1"/>
    </source>
</evidence>
<evidence type="ECO:0000256" key="2">
    <source>
        <dbReference type="ARBA" id="ARBA00014701"/>
    </source>
</evidence>
<dbReference type="SUPFAM" id="SSF53067">
    <property type="entry name" value="Actin-like ATPase domain"/>
    <property type="match status" value="1"/>
</dbReference>
<evidence type="ECO:0000256" key="6">
    <source>
        <dbReference type="ARBA" id="ARBA00022840"/>
    </source>
</evidence>
<keyword evidence="6" id="KW-0067">ATP-binding</keyword>
<comment type="caution">
    <text evidence="9">The sequence shown here is derived from an EMBL/GenBank/DDBJ whole genome shotgun (WGS) entry which is preliminary data.</text>
</comment>
<dbReference type="Proteomes" id="UP000476820">
    <property type="component" value="Unassembled WGS sequence"/>
</dbReference>
<evidence type="ECO:0000256" key="7">
    <source>
        <dbReference type="ARBA" id="ARBA00032386"/>
    </source>
</evidence>
<reference evidence="12 13" key="2">
    <citation type="submission" date="2019-04" db="EMBL/GenBank/DDBJ databases">
        <title>Genome sequencing of Clostridium botulinum Groups I-IV and Clostridium butyricum.</title>
        <authorList>
            <person name="Brunt J."/>
            <person name="Van Vliet A.H.M."/>
            <person name="Stringer S.C."/>
            <person name="Carter A.T."/>
            <person name="Peck M.W."/>
        </authorList>
    </citation>
    <scope>NUCLEOTIDE SEQUENCE [LARGE SCALE GENOMIC DNA]</scope>
    <source>
        <strain evidence="9 13">1605</strain>
        <strain evidence="10 12">CB-K-33E</strain>
    </source>
</reference>
<keyword evidence="3" id="KW-0808">Transferase</keyword>
<evidence type="ECO:0000256" key="1">
    <source>
        <dbReference type="ARBA" id="ARBA00006479"/>
    </source>
</evidence>
<evidence type="ECO:0000256" key="4">
    <source>
        <dbReference type="ARBA" id="ARBA00022741"/>
    </source>
</evidence>
<accession>A0A0C2NU25</accession>
<organism evidence="9 13">
    <name type="scientific">Clostridium botulinum</name>
    <dbReference type="NCBI Taxonomy" id="1491"/>
    <lineage>
        <taxon>Bacteria</taxon>
        <taxon>Bacillati</taxon>
        <taxon>Bacillota</taxon>
        <taxon>Clostridia</taxon>
        <taxon>Eubacteriales</taxon>
        <taxon>Clostridiaceae</taxon>
        <taxon>Clostridium</taxon>
    </lineage>
</organism>
<dbReference type="OrthoDB" id="9810372at2"/>
<evidence type="ECO:0000256" key="5">
    <source>
        <dbReference type="ARBA" id="ARBA00022777"/>
    </source>
</evidence>
<dbReference type="GO" id="GO:0006096">
    <property type="term" value="P:glycolytic process"/>
    <property type="evidence" value="ECO:0007669"/>
    <property type="project" value="InterPro"/>
</dbReference>
<name>A0A0C2NU25_CLOBO</name>
<evidence type="ECO:0000313" key="9">
    <source>
        <dbReference type="EMBL" id="NFF88963.1"/>
    </source>
</evidence>
<dbReference type="Gene3D" id="3.30.420.40">
    <property type="match status" value="2"/>
</dbReference>
<dbReference type="Proteomes" id="UP000472355">
    <property type="component" value="Unassembled WGS sequence"/>
</dbReference>
<dbReference type="GO" id="GO:0005524">
    <property type="term" value="F:ATP binding"/>
    <property type="evidence" value="ECO:0007669"/>
    <property type="project" value="UniProtKB-KW"/>
</dbReference>
<dbReference type="InterPro" id="IPR000600">
    <property type="entry name" value="ROK"/>
</dbReference>
<dbReference type="AlphaFoldDB" id="A0A0C2NU25"/>
<dbReference type="Pfam" id="PF00480">
    <property type="entry name" value="ROK"/>
    <property type="match status" value="1"/>
</dbReference>
<dbReference type="PANTHER" id="PTHR18964">
    <property type="entry name" value="ROK (REPRESSOR, ORF, KINASE) FAMILY"/>
    <property type="match status" value="1"/>
</dbReference>
<dbReference type="EMBL" id="SWOV01000045">
    <property type="protein sequence ID" value="NFF88963.1"/>
    <property type="molecule type" value="Genomic_DNA"/>
</dbReference>
<keyword evidence="4" id="KW-0547">Nucleotide-binding</keyword>
<proteinExistence type="inferred from homology"/>
<dbReference type="PANTHER" id="PTHR18964:SF149">
    <property type="entry name" value="BIFUNCTIONAL UDP-N-ACETYLGLUCOSAMINE 2-EPIMERASE_N-ACETYLMANNOSAMINE KINASE"/>
    <property type="match status" value="1"/>
</dbReference>
<dbReference type="GO" id="GO:0005737">
    <property type="term" value="C:cytoplasm"/>
    <property type="evidence" value="ECO:0007669"/>
    <property type="project" value="InterPro"/>
</dbReference>
<evidence type="ECO:0000313" key="12">
    <source>
        <dbReference type="Proteomes" id="UP000473681"/>
    </source>
</evidence>
<dbReference type="NCBIfam" id="TIGR00744">
    <property type="entry name" value="ROK_glcA_fam"/>
    <property type="match status" value="1"/>
</dbReference>
<evidence type="ECO:0000313" key="13">
    <source>
        <dbReference type="Proteomes" id="UP000476820"/>
    </source>
</evidence>
<comment type="similarity">
    <text evidence="1">Belongs to the ROK (NagC/XylR) family.</text>
</comment>
<dbReference type="InterPro" id="IPR043129">
    <property type="entry name" value="ATPase_NBD"/>
</dbReference>
<dbReference type="InterPro" id="IPR004654">
    <property type="entry name" value="ROK_glcA"/>
</dbReference>
<evidence type="ECO:0000256" key="3">
    <source>
        <dbReference type="ARBA" id="ARBA00022679"/>
    </source>
</evidence>
<evidence type="ECO:0000313" key="10">
    <source>
        <dbReference type="EMBL" id="NFN34908.1"/>
    </source>
</evidence>
<dbReference type="EMBL" id="SWVK01000007">
    <property type="protein sequence ID" value="NFN34908.1"/>
    <property type="molecule type" value="Genomic_DNA"/>
</dbReference>
<dbReference type="RefSeq" id="WP_012450936.1">
    <property type="nucleotide sequence ID" value="NZ_CP010520.1"/>
</dbReference>
<sequence length="317" mass="33020">MQKFVVGVDLGGTKISTALSNLNGEVISQTTVPTNAHEGEIPVLNRIIDSVDKVIKDGGVTYKDVKAIGIGSPGPLDAEKGVIIYTPNLPFKNFNLVDPLNKKFEVPVFLDNDANVATIGEFMFGAGRGAKNVLFFTVSTGVGGGAILDGKIYRGHTSNALEIGHMTVAPDGPRCNCGNIGCVEATSSGTAIGKRGKEAIGSKVETSLRKYDEITSYEVFVEAAAGDPVCKDIIDNALNYLGIAVANSVSIFDPEVIIIGGGVSKAGNIVFDTVRKVVDKRCFKSMAESVKIVPAGLGTDAGVVGAVALALLETSEK</sequence>
<protein>
    <recommendedName>
        <fullName evidence="2">Glucokinase</fullName>
    </recommendedName>
    <alternativeName>
        <fullName evidence="7">Glucose kinase</fullName>
    </alternativeName>
</protein>
<keyword evidence="5" id="KW-0418">Kinase</keyword>
<reference evidence="8 11" key="1">
    <citation type="submission" date="2019-02" db="EMBL/GenBank/DDBJ databases">
        <title>Genome sequencing of Clostridium botulinum clinical isolates.</title>
        <authorList>
            <person name="Brunt J."/>
            <person name="Van Vliet A.H.M."/>
            <person name="Stringer S.C."/>
            <person name="Grant K.A."/>
            <person name="Carter A.C."/>
            <person name="Peck M.W."/>
        </authorList>
    </citation>
    <scope>NUCLEOTIDE SEQUENCE [LARGE SCALE GENOMIC DNA]</scope>
    <source>
        <strain evidence="8 11">H113700579</strain>
    </source>
</reference>
<dbReference type="Proteomes" id="UP000473681">
    <property type="component" value="Unassembled WGS sequence"/>
</dbReference>
<evidence type="ECO:0000313" key="11">
    <source>
        <dbReference type="Proteomes" id="UP000472355"/>
    </source>
</evidence>
<dbReference type="GO" id="GO:0004340">
    <property type="term" value="F:glucokinase activity"/>
    <property type="evidence" value="ECO:0007669"/>
    <property type="project" value="InterPro"/>
</dbReference>
<dbReference type="EMBL" id="SGKU01000010">
    <property type="protein sequence ID" value="NFA42022.1"/>
    <property type="molecule type" value="Genomic_DNA"/>
</dbReference>